<keyword evidence="2" id="KW-1185">Reference proteome</keyword>
<dbReference type="Proteomes" id="UP000184048">
    <property type="component" value="Unassembled WGS sequence"/>
</dbReference>
<evidence type="ECO:0000313" key="1">
    <source>
        <dbReference type="EMBL" id="SHF95393.1"/>
    </source>
</evidence>
<sequence length="130" mass="14894">MEKFFVPTNIDKFVKWALDQADLRHSICVVEYSEPAMMATLMEHAALVDLPKTAGRNYSDSSLLVAFEPRNASLEFTRQIVTNSHALSVYNDDKMQLLIADDYHPDCFSCSAEFYNQHVEELRRMKLVSA</sequence>
<dbReference type="RefSeq" id="WP_072837061.1">
    <property type="nucleotide sequence ID" value="NZ_FQUU01000025.1"/>
</dbReference>
<protein>
    <submittedName>
        <fullName evidence="1">Uncharacterized protein</fullName>
    </submittedName>
</protein>
<evidence type="ECO:0000313" key="2">
    <source>
        <dbReference type="Proteomes" id="UP000184048"/>
    </source>
</evidence>
<dbReference type="STRING" id="1121884.SAMN02745131_03947"/>
<accession>A0A1M5FV79</accession>
<proteinExistence type="predicted"/>
<reference evidence="1 2" key="1">
    <citation type="submission" date="2016-11" db="EMBL/GenBank/DDBJ databases">
        <authorList>
            <person name="Jaros S."/>
            <person name="Januszkiewicz K."/>
            <person name="Wedrychowicz H."/>
        </authorList>
    </citation>
    <scope>NUCLEOTIDE SEQUENCE [LARGE SCALE GENOMIC DNA]</scope>
    <source>
        <strain evidence="1 2">DSM 18119</strain>
    </source>
</reference>
<name>A0A1M5FV79_9BACT</name>
<dbReference type="AlphaFoldDB" id="A0A1M5FV79"/>
<organism evidence="1 2">
    <name type="scientific">Flavisolibacter ginsengisoli DSM 18119</name>
    <dbReference type="NCBI Taxonomy" id="1121884"/>
    <lineage>
        <taxon>Bacteria</taxon>
        <taxon>Pseudomonadati</taxon>
        <taxon>Bacteroidota</taxon>
        <taxon>Chitinophagia</taxon>
        <taxon>Chitinophagales</taxon>
        <taxon>Chitinophagaceae</taxon>
        <taxon>Flavisolibacter</taxon>
    </lineage>
</organism>
<dbReference type="EMBL" id="FQUU01000025">
    <property type="protein sequence ID" value="SHF95393.1"/>
    <property type="molecule type" value="Genomic_DNA"/>
</dbReference>
<gene>
    <name evidence="1" type="ORF">SAMN02745131_03947</name>
</gene>